<reference evidence="2" key="2">
    <citation type="submission" date="2015-03" db="EMBL/GenBank/DDBJ databases">
        <authorList>
            <person name="Chow C.-E.T."/>
            <person name="Winget D.M."/>
            <person name="White R.A.III."/>
            <person name="Hallam S.J."/>
            <person name="Suttle C.A."/>
        </authorList>
    </citation>
    <scope>NUCLEOTIDE SEQUENCE</scope>
    <source>
        <strain evidence="2">Oxic1_6</strain>
    </source>
</reference>
<feature type="region of interest" description="Disordered" evidence="1">
    <location>
        <begin position="258"/>
        <end position="284"/>
    </location>
</feature>
<organism evidence="2">
    <name type="scientific">uncultured marine virus</name>
    <dbReference type="NCBI Taxonomy" id="186617"/>
    <lineage>
        <taxon>Viruses</taxon>
        <taxon>environmental samples</taxon>
    </lineage>
</organism>
<dbReference type="EMBL" id="KR029601">
    <property type="protein sequence ID" value="AKH48126.1"/>
    <property type="molecule type" value="Genomic_DNA"/>
</dbReference>
<evidence type="ECO:0000256" key="1">
    <source>
        <dbReference type="SAM" id="MobiDB-lite"/>
    </source>
</evidence>
<accession>A0A0F7LAJ0</accession>
<protein>
    <submittedName>
        <fullName evidence="2">Uncharacterized protein</fullName>
    </submittedName>
</protein>
<feature type="region of interest" description="Disordered" evidence="1">
    <location>
        <begin position="63"/>
        <end position="86"/>
    </location>
</feature>
<name>A0A0F7LAJ0_9VIRU</name>
<sequence length="284" mass="30490">MASYRKMTPFAPVVVTWTSVPTMAAGRLWAVARAMRSAVVMVCAPSECLLASSAFFIGHPTNQRKRIPKEKQKKAEGSSPCLPAEPLPPLLDSLERDAIGATDARVRGVARAQGDRARVSALKLDREHIGRGGRSPSRLCLALYGRGLHLGSLSSPLVNGGSAHALSRCNDVCGTVERVALGTHDGDGPALARGARSLVPVVQGAQAPGWGLTCAFGRVAHGVSVPGTKPRAGRWVSCCRSSCGQLCLRPSRSCRSGLALRGRRRTRRHARRDRRSRETSHRRR</sequence>
<feature type="compositionally biased region" description="Basic residues" evidence="1">
    <location>
        <begin position="261"/>
        <end position="274"/>
    </location>
</feature>
<feature type="compositionally biased region" description="Basic and acidic residues" evidence="1">
    <location>
        <begin position="275"/>
        <end position="284"/>
    </location>
</feature>
<proteinExistence type="predicted"/>
<evidence type="ECO:0000313" key="2">
    <source>
        <dbReference type="EMBL" id="AKH48126.1"/>
    </source>
</evidence>
<reference evidence="2" key="1">
    <citation type="journal article" date="2015" name="Front. Microbiol.">
        <title>Combining genomic sequencing methods to explore viral diversity and reveal potential virus-host interactions.</title>
        <authorList>
            <person name="Chow C.E."/>
            <person name="Winget D.M."/>
            <person name="White R.A.III."/>
            <person name="Hallam S.J."/>
            <person name="Suttle C.A."/>
        </authorList>
    </citation>
    <scope>NUCLEOTIDE SEQUENCE</scope>
    <source>
        <strain evidence="2">Oxic1_6</strain>
    </source>
</reference>